<accession>A0A5N5V197</accession>
<name>A0A5N5V197_MYCPH</name>
<evidence type="ECO:0008006" key="3">
    <source>
        <dbReference type="Google" id="ProtNLM"/>
    </source>
</evidence>
<dbReference type="AlphaFoldDB" id="A0A5N5V197"/>
<evidence type="ECO:0000313" key="1">
    <source>
        <dbReference type="EMBL" id="KAB7754379.1"/>
    </source>
</evidence>
<gene>
    <name evidence="1" type="ORF">MPHL21000_16855</name>
</gene>
<comment type="caution">
    <text evidence="1">The sequence shown here is derived from an EMBL/GenBank/DDBJ whole genome shotgun (WGS) entry which is preliminary data.</text>
</comment>
<dbReference type="EMBL" id="ANBP01000024">
    <property type="protein sequence ID" value="KAB7754379.1"/>
    <property type="molecule type" value="Genomic_DNA"/>
</dbReference>
<keyword evidence="2" id="KW-1185">Reference proteome</keyword>
<dbReference type="Proteomes" id="UP000325690">
    <property type="component" value="Unassembled WGS sequence"/>
</dbReference>
<protein>
    <recommendedName>
        <fullName evidence="3">Phytanoyl-CoA dioxygenase</fullName>
    </recommendedName>
</protein>
<proteinExistence type="predicted"/>
<evidence type="ECO:0000313" key="2">
    <source>
        <dbReference type="Proteomes" id="UP000325690"/>
    </source>
</evidence>
<sequence>MISDSRVLRLLTDIIRTRLPEAKADAELLDGAVRIIAGPHEEGDAWWFHYDASAITVIVPIFIPDAGRGTSGELVGLFNRRPFRRFAISNVVGKAFSQSGFYRRRLLRRVGKPGFGQVVDMTPGDMYLLWGYRSLHANMPCRSGALRVTLLMHFGRMHPGSRVMSAAVRAQDMMRTG</sequence>
<organism evidence="1 2">
    <name type="scientific">Mycolicibacterium phlei DSM 43239 = CCUG 21000</name>
    <dbReference type="NCBI Taxonomy" id="1226750"/>
    <lineage>
        <taxon>Bacteria</taxon>
        <taxon>Bacillati</taxon>
        <taxon>Actinomycetota</taxon>
        <taxon>Actinomycetes</taxon>
        <taxon>Mycobacteriales</taxon>
        <taxon>Mycobacteriaceae</taxon>
        <taxon>Mycolicibacterium</taxon>
    </lineage>
</organism>
<reference evidence="1 2" key="1">
    <citation type="submission" date="2012-10" db="EMBL/GenBank/DDBJ databases">
        <title>The draft sequence of the Mycobacterium pheli genome.</title>
        <authorList>
            <person name="Pettersson B.M.F."/>
            <person name="Das S."/>
            <person name="Dasgupta S."/>
            <person name="Bhattacharya A."/>
            <person name="Kirsebom L.A."/>
        </authorList>
    </citation>
    <scope>NUCLEOTIDE SEQUENCE [LARGE SCALE GENOMIC DNA]</scope>
    <source>
        <strain evidence="1 2">CCUG 21000</strain>
    </source>
</reference>